<accession>A0A3R9L1B0</accession>
<dbReference type="EMBL" id="RSFA01000054">
    <property type="protein sequence ID" value="RSD30746.1"/>
    <property type="molecule type" value="Genomic_DNA"/>
</dbReference>
<name>A0A3R9L1B0_9VIBR</name>
<dbReference type="Proteomes" id="UP000269041">
    <property type="component" value="Unassembled WGS sequence"/>
</dbReference>
<protein>
    <submittedName>
        <fullName evidence="1">Trp operon leader peptide</fullName>
    </submittedName>
</protein>
<dbReference type="Pfam" id="PF08056">
    <property type="entry name" value="Trp_leader2"/>
    <property type="match status" value="1"/>
</dbReference>
<evidence type="ECO:0000313" key="1">
    <source>
        <dbReference type="EMBL" id="RSD30746.1"/>
    </source>
</evidence>
<sequence>MLQEFNSNQKANLAVNGQYAVSENIACWRTWTSSRWADRYF</sequence>
<keyword evidence="2" id="KW-1185">Reference proteome</keyword>
<evidence type="ECO:0000313" key="2">
    <source>
        <dbReference type="Proteomes" id="UP000269041"/>
    </source>
</evidence>
<reference evidence="1 2" key="1">
    <citation type="submission" date="2018-12" db="EMBL/GenBank/DDBJ databases">
        <title>Genomic taxonomy of the Vibrionaceae family.</title>
        <authorList>
            <person name="Gomez-Gil B."/>
            <person name="Enciso-Ibarra K."/>
        </authorList>
    </citation>
    <scope>NUCLEOTIDE SEQUENCE [LARGE SCALE GENOMIC DNA]</scope>
    <source>
        <strain evidence="1 2">CAIM 594</strain>
    </source>
</reference>
<proteinExistence type="predicted"/>
<dbReference type="AlphaFoldDB" id="A0A3R9L1B0"/>
<gene>
    <name evidence="1" type="ORF">EJA03_12360</name>
</gene>
<organism evidence="1 2">
    <name type="scientific">Vibrio pectenicida</name>
    <dbReference type="NCBI Taxonomy" id="62763"/>
    <lineage>
        <taxon>Bacteria</taxon>
        <taxon>Pseudomonadati</taxon>
        <taxon>Pseudomonadota</taxon>
        <taxon>Gammaproteobacteria</taxon>
        <taxon>Vibrionales</taxon>
        <taxon>Vibrionaceae</taxon>
        <taxon>Vibrio</taxon>
    </lineage>
</organism>
<comment type="caution">
    <text evidence="1">The sequence shown here is derived from an EMBL/GenBank/DDBJ whole genome shotgun (WGS) entry which is preliminary data.</text>
</comment>
<dbReference type="OrthoDB" id="5903543at2"/>
<dbReference type="RefSeq" id="WP_125321974.1">
    <property type="nucleotide sequence ID" value="NZ_AP024889.1"/>
</dbReference>
<dbReference type="InterPro" id="IPR012639">
    <property type="entry name" value="Trp_leader2"/>
</dbReference>